<evidence type="ECO:0000313" key="3">
    <source>
        <dbReference type="Proteomes" id="UP001595900"/>
    </source>
</evidence>
<gene>
    <name evidence="2" type="ORF">ACFOYW_16435</name>
</gene>
<dbReference type="InterPro" id="IPR002611">
    <property type="entry name" value="IstB_ATP-bd"/>
</dbReference>
<evidence type="ECO:0000259" key="1">
    <source>
        <dbReference type="Pfam" id="PF01695"/>
    </source>
</evidence>
<keyword evidence="2" id="KW-0547">Nucleotide-binding</keyword>
<feature type="domain" description="IstB-like ATP-binding" evidence="1">
    <location>
        <begin position="11"/>
        <end position="94"/>
    </location>
</feature>
<organism evidence="2 3">
    <name type="scientific">Gryllotalpicola reticulitermitis</name>
    <dbReference type="NCBI Taxonomy" id="1184153"/>
    <lineage>
        <taxon>Bacteria</taxon>
        <taxon>Bacillati</taxon>
        <taxon>Actinomycetota</taxon>
        <taxon>Actinomycetes</taxon>
        <taxon>Micrococcales</taxon>
        <taxon>Microbacteriaceae</taxon>
        <taxon>Gryllotalpicola</taxon>
    </lineage>
</organism>
<dbReference type="Proteomes" id="UP001595900">
    <property type="component" value="Unassembled WGS sequence"/>
</dbReference>
<keyword evidence="2" id="KW-0067">ATP-binding</keyword>
<protein>
    <submittedName>
        <fullName evidence="2">ATP-binding protein</fullName>
    </submittedName>
</protein>
<accession>A0ABV8Q9A9</accession>
<dbReference type="EMBL" id="JBHSCN010000014">
    <property type="protein sequence ID" value="MFC4244961.1"/>
    <property type="molecule type" value="Genomic_DNA"/>
</dbReference>
<dbReference type="Pfam" id="PF01695">
    <property type="entry name" value="IstB_IS21"/>
    <property type="match status" value="1"/>
</dbReference>
<keyword evidence="3" id="KW-1185">Reference proteome</keyword>
<name>A0ABV8Q9A9_9MICO</name>
<evidence type="ECO:0000313" key="2">
    <source>
        <dbReference type="EMBL" id="MFC4244961.1"/>
    </source>
</evidence>
<reference evidence="3" key="1">
    <citation type="journal article" date="2019" name="Int. J. Syst. Evol. Microbiol.">
        <title>The Global Catalogue of Microorganisms (GCM) 10K type strain sequencing project: providing services to taxonomists for standard genome sequencing and annotation.</title>
        <authorList>
            <consortium name="The Broad Institute Genomics Platform"/>
            <consortium name="The Broad Institute Genome Sequencing Center for Infectious Disease"/>
            <person name="Wu L."/>
            <person name="Ma J."/>
        </authorList>
    </citation>
    <scope>NUCLEOTIDE SEQUENCE [LARGE SCALE GENOMIC DNA]</scope>
    <source>
        <strain evidence="3">CGMCC 1.10363</strain>
    </source>
</reference>
<dbReference type="GO" id="GO:0005524">
    <property type="term" value="F:ATP binding"/>
    <property type="evidence" value="ECO:0007669"/>
    <property type="project" value="UniProtKB-KW"/>
</dbReference>
<comment type="caution">
    <text evidence="2">The sequence shown here is derived from an EMBL/GenBank/DDBJ whole genome shotgun (WGS) entry which is preliminary data.</text>
</comment>
<sequence length="130" mass="14653">MFYRAFLAGVLLLAPCDYRARRRVEHCVTGAAFPRGKLRREFDLTANSNIDPATVNALANCRWVKRCEAFCCIEDSGTGRSHTLIALGAEAAAASAPRRRQSVLRLNRRPIQFCHSTITRGGLWWRTRAF</sequence>
<dbReference type="RefSeq" id="WP_390231452.1">
    <property type="nucleotide sequence ID" value="NZ_JBHSCN010000014.1"/>
</dbReference>
<proteinExistence type="predicted"/>